<organism evidence="2 3">
    <name type="scientific">Roseovarius litorisediminis</name>
    <dbReference type="NCBI Taxonomy" id="1312363"/>
    <lineage>
        <taxon>Bacteria</taxon>
        <taxon>Pseudomonadati</taxon>
        <taxon>Pseudomonadota</taxon>
        <taxon>Alphaproteobacteria</taxon>
        <taxon>Rhodobacterales</taxon>
        <taxon>Roseobacteraceae</taxon>
        <taxon>Roseovarius</taxon>
    </lineage>
</organism>
<reference evidence="2 3" key="1">
    <citation type="submission" date="2017-03" db="EMBL/GenBank/DDBJ databases">
        <authorList>
            <person name="Afonso C.L."/>
            <person name="Miller P.J."/>
            <person name="Scott M.A."/>
            <person name="Spackman E."/>
            <person name="Goraichik I."/>
            <person name="Dimitrov K.M."/>
            <person name="Suarez D.L."/>
            <person name="Swayne D.E."/>
        </authorList>
    </citation>
    <scope>NUCLEOTIDE SEQUENCE [LARGE SCALE GENOMIC DNA]</scope>
    <source>
        <strain evidence="2 3">CECT 8287</strain>
    </source>
</reference>
<dbReference type="Pfam" id="PF18922">
    <property type="entry name" value="DUF5672"/>
    <property type="match status" value="1"/>
</dbReference>
<name>A0A1Y5T151_9RHOB</name>
<sequence length="296" mass="33023">MDAPVPQSSQSRENNSCRIVVPVYRTLDAAELAIVTHNLKKLAAWPATLVGPNKARDVLEKLRGDLSRATGAQIAVLCYEDRFFADIEGYSALLMSRQFYGAFAGHSHILICQSDALVLSDRLDEWMAQGFSFVGAPIFKGYTVPIRPLQFEAALNGGLSLRHVQDAQNALHQLIVLRRSRAVRLLEKAGILTFANRLLGRTRIATIEKRLNEDVFWSCTVPSLLPEFRRPTPEIAAHFAFEACPADLYEQTGQELPFGGHAIERYDPEFWQAHLPDRLAARVAEMAQNRVAKGKV</sequence>
<feature type="domain" description="DUF5672" evidence="1">
    <location>
        <begin position="74"/>
        <end position="261"/>
    </location>
</feature>
<keyword evidence="3" id="KW-1185">Reference proteome</keyword>
<dbReference type="Proteomes" id="UP000193827">
    <property type="component" value="Unassembled WGS sequence"/>
</dbReference>
<evidence type="ECO:0000259" key="1">
    <source>
        <dbReference type="Pfam" id="PF18922"/>
    </source>
</evidence>
<dbReference type="EMBL" id="FWFL01000007">
    <property type="protein sequence ID" value="SLN53602.1"/>
    <property type="molecule type" value="Genomic_DNA"/>
</dbReference>
<dbReference type="InterPro" id="IPR043729">
    <property type="entry name" value="DUF5672"/>
</dbReference>
<accession>A0A1Y5T151</accession>
<evidence type="ECO:0000313" key="3">
    <source>
        <dbReference type="Proteomes" id="UP000193827"/>
    </source>
</evidence>
<dbReference type="AlphaFoldDB" id="A0A1Y5T151"/>
<evidence type="ECO:0000313" key="2">
    <source>
        <dbReference type="EMBL" id="SLN53602.1"/>
    </source>
</evidence>
<protein>
    <recommendedName>
        <fullName evidence="1">DUF5672 domain-containing protein</fullName>
    </recommendedName>
</protein>
<gene>
    <name evidence="2" type="ORF">PEL8287_02845</name>
</gene>
<proteinExistence type="predicted"/>